<keyword evidence="2" id="KW-0378">Hydrolase</keyword>
<dbReference type="GO" id="GO:0005524">
    <property type="term" value="F:ATP binding"/>
    <property type="evidence" value="ECO:0007669"/>
    <property type="project" value="UniProtKB-KW"/>
</dbReference>
<keyword evidence="11" id="KW-1185">Reference proteome</keyword>
<feature type="domain" description="Helicase ATP-binding" evidence="7">
    <location>
        <begin position="289"/>
        <end position="456"/>
    </location>
</feature>
<feature type="short sequence motif" description="Q motif" evidence="5">
    <location>
        <begin position="258"/>
        <end position="286"/>
    </location>
</feature>
<dbReference type="InterPro" id="IPR001650">
    <property type="entry name" value="Helicase_C-like"/>
</dbReference>
<feature type="compositionally biased region" description="Acidic residues" evidence="6">
    <location>
        <begin position="136"/>
        <end position="151"/>
    </location>
</feature>
<keyword evidence="3 10" id="KW-0347">Helicase</keyword>
<dbReference type="Pfam" id="PF00271">
    <property type="entry name" value="Helicase_C"/>
    <property type="match status" value="1"/>
</dbReference>
<feature type="compositionally biased region" description="Basic residues" evidence="6">
    <location>
        <begin position="865"/>
        <end position="882"/>
    </location>
</feature>
<dbReference type="CDD" id="cd18787">
    <property type="entry name" value="SF2_C_DEAD"/>
    <property type="match status" value="1"/>
</dbReference>
<dbReference type="PANTHER" id="PTHR47959:SF14">
    <property type="entry name" value="DEAD-BOX ATP-DEPENDENT RNA HELICASE 28"/>
    <property type="match status" value="1"/>
</dbReference>
<dbReference type="Pfam" id="PF00270">
    <property type="entry name" value="DEAD"/>
    <property type="match status" value="1"/>
</dbReference>
<evidence type="ECO:0000259" key="8">
    <source>
        <dbReference type="PROSITE" id="PS51194"/>
    </source>
</evidence>
<dbReference type="PROSITE" id="PS51192">
    <property type="entry name" value="HELICASE_ATP_BIND_1"/>
    <property type="match status" value="1"/>
</dbReference>
<dbReference type="InterPro" id="IPR014001">
    <property type="entry name" value="Helicase_ATP-bd"/>
</dbReference>
<evidence type="ECO:0000313" key="10">
    <source>
        <dbReference type="EMBL" id="PSC68971.1"/>
    </source>
</evidence>
<evidence type="ECO:0000256" key="1">
    <source>
        <dbReference type="ARBA" id="ARBA00022741"/>
    </source>
</evidence>
<reference evidence="10 11" key="1">
    <citation type="journal article" date="2018" name="Plant J.">
        <title>Genome sequences of Chlorella sorokiniana UTEX 1602 and Micractinium conductrix SAG 241.80: implications to maltose excretion by a green alga.</title>
        <authorList>
            <person name="Arriola M.B."/>
            <person name="Velmurugan N."/>
            <person name="Zhang Y."/>
            <person name="Plunkett M.H."/>
            <person name="Hondzo H."/>
            <person name="Barney B.M."/>
        </authorList>
    </citation>
    <scope>NUCLEOTIDE SEQUENCE [LARGE SCALE GENOMIC DNA]</scope>
    <source>
        <strain evidence="10 11">SAG 241.80</strain>
    </source>
</reference>
<feature type="compositionally biased region" description="Low complexity" evidence="6">
    <location>
        <begin position="1286"/>
        <end position="1311"/>
    </location>
</feature>
<feature type="compositionally biased region" description="Low complexity" evidence="6">
    <location>
        <begin position="178"/>
        <end position="188"/>
    </location>
</feature>
<dbReference type="CDD" id="cd17947">
    <property type="entry name" value="DEADc_DDX27"/>
    <property type="match status" value="1"/>
</dbReference>
<dbReference type="PROSITE" id="PS00039">
    <property type="entry name" value="DEAD_ATP_HELICASE"/>
    <property type="match status" value="1"/>
</dbReference>
<dbReference type="Proteomes" id="UP000239649">
    <property type="component" value="Unassembled WGS sequence"/>
</dbReference>
<feature type="region of interest" description="Disordered" evidence="6">
    <location>
        <begin position="801"/>
        <end position="882"/>
    </location>
</feature>
<keyword evidence="1" id="KW-0547">Nucleotide-binding</keyword>
<dbReference type="SMART" id="SM00490">
    <property type="entry name" value="HELICc"/>
    <property type="match status" value="1"/>
</dbReference>
<dbReference type="PANTHER" id="PTHR47959">
    <property type="entry name" value="ATP-DEPENDENT RNA HELICASE RHLE-RELATED"/>
    <property type="match status" value="1"/>
</dbReference>
<accession>A0A2P6V4F3</accession>
<dbReference type="PROSITE" id="PS51195">
    <property type="entry name" value="Q_MOTIF"/>
    <property type="match status" value="1"/>
</dbReference>
<feature type="region of interest" description="Disordered" evidence="6">
    <location>
        <begin position="673"/>
        <end position="769"/>
    </location>
</feature>
<keyword evidence="4" id="KW-0067">ATP-binding</keyword>
<gene>
    <name evidence="10" type="ORF">C2E20_7513</name>
</gene>
<evidence type="ECO:0000256" key="5">
    <source>
        <dbReference type="PROSITE-ProRule" id="PRU00552"/>
    </source>
</evidence>
<dbReference type="InterPro" id="IPR027417">
    <property type="entry name" value="P-loop_NTPase"/>
</dbReference>
<dbReference type="InterPro" id="IPR014014">
    <property type="entry name" value="RNA_helicase_DEAD_Q_motif"/>
</dbReference>
<sequence length="1328" mass="140328">MGDLNPLFSFDLGGSDIENNAQAPWELTGALAQAERGGPGSGVITSIDDKIAQQLAFKQRLARWAGKATGSAADRGRKQQTAPSGSEDEEEEEEEEGGGSEEEEEEGSDAPLPGELDESDDEDADVDLEAAAAASDDGEEEAGEEEGEEDEIARAVMDMDSDDLEMMSSDEEEEEEQLQQQQPQQAAAGKRKREQQQQQQQQQAQQAAERQPRRGAAGAADGGGDAAAAQHAQAAPGSGKRLKGFFDAAPKDTKFSAKAFADLKLSRPLLKACEALGYVHPTPIQSACVPLALAGRDICASAVTGSGKTAAFALPILERLLHRNKRVAATYVLVLTPVHSMIQKIAQFTDIRAALVVGGLSLQAQAAALREQPEIVVATPGRLIDHLRNTQSVGLEDLAVLVLDEADRLLEMGFAEEIREVVKMAPAWRQTMLFSATMTEEVKKLVALSLNHPVRLAADAKASAPKLLTQEIMRLKGAAAAQKEAALLALCSKSFREGRTIIFAKTKQRAHRLKILFGLAGLPPAGELHGDMTQAARLESLERFRKGEVAFLLATDVAARGLDILGVEAVVNYDCPKQLSSYLHRVGRTARAGAKGRALTFIEDDDRTLLKEVIRRTGVQVQQRTVQQAATDTWQAKIEKLEPQVDAIIWQEREERALRKAEMEVQKATNMLEHEDEIKARPPRTWFQTEKQKRELAKASKEAAANGVEAGSDGEEGEEGDDMSNKQKKNKSKNERRLEQKQARAKEAAQQRKGKNKLMEETAAASRGIRAVKAREQQLRLEGMTGGKAGKIAASLVTGIKRSKKAKKKGKGTEEGGEGELFSGDGLPGKPSGGGPSSVYAGGARSGKVKPPKSGGKSKSEMNRVKRGGKGKHGFKSKAKHKRRVLTVTVNPVGVYTLTVSAHATFKRDVVLGEAAHDLLTVNAQPIFVTQPWFKAGLKAGTSGQLVVGSAGALTAPSATIDGALRVTGPLTVYGATTLGGADALLKFRGPAIFKRGFVSDEALVVTSLTASGPVTAGSMTVTGSLRADGATTLGGAAAPLRFNGPATFTRGFTSEEPLFVPSLTSMQITAGSMTVTGPLMVDGATFLGGAEAPLTVHGPATFKHGFTSEEEGTVPSLTSSGPITAGSMSVTGPAAVSSLSVTSRADVAGELTASSAAVAGLTTTQRLSVTDRADVARALTAGSVAVAGDVEFNTMVVKKQLTVKGSTSLGTELQGGDAYPVVLNVYGRGTFLHPNTTFNGTGNITHGASTEVHYGGVKSEWTLHQGNEANDSYCRTAYFGTRTQAPTNSSTSADPSTPAADDSAQAAMASRVTLTTQCDRPEEPPAE</sequence>
<name>A0A2P6V4F3_9CHLO</name>
<feature type="compositionally biased region" description="Acidic residues" evidence="6">
    <location>
        <begin position="115"/>
        <end position="128"/>
    </location>
</feature>
<feature type="compositionally biased region" description="Acidic residues" evidence="6">
    <location>
        <begin position="712"/>
        <end position="722"/>
    </location>
</feature>
<dbReference type="SUPFAM" id="SSF52540">
    <property type="entry name" value="P-loop containing nucleoside triphosphate hydrolases"/>
    <property type="match status" value="1"/>
</dbReference>
<feature type="domain" description="Helicase C-terminal" evidence="8">
    <location>
        <begin position="482"/>
        <end position="639"/>
    </location>
</feature>
<dbReference type="InterPro" id="IPR050079">
    <property type="entry name" value="DEAD_box_RNA_helicase"/>
</dbReference>
<evidence type="ECO:0000256" key="2">
    <source>
        <dbReference type="ARBA" id="ARBA00022801"/>
    </source>
</evidence>
<dbReference type="EMBL" id="LHPF02000031">
    <property type="protein sequence ID" value="PSC68971.1"/>
    <property type="molecule type" value="Genomic_DNA"/>
</dbReference>
<protein>
    <submittedName>
        <fullName evidence="10">DEAD-box ATP-dependent RNA helicase 28</fullName>
    </submittedName>
</protein>
<evidence type="ECO:0000256" key="6">
    <source>
        <dbReference type="SAM" id="MobiDB-lite"/>
    </source>
</evidence>
<dbReference type="OrthoDB" id="10259843at2759"/>
<dbReference type="STRING" id="554055.A0A2P6V4F3"/>
<organism evidence="10 11">
    <name type="scientific">Micractinium conductrix</name>
    <dbReference type="NCBI Taxonomy" id="554055"/>
    <lineage>
        <taxon>Eukaryota</taxon>
        <taxon>Viridiplantae</taxon>
        <taxon>Chlorophyta</taxon>
        <taxon>core chlorophytes</taxon>
        <taxon>Trebouxiophyceae</taxon>
        <taxon>Chlorellales</taxon>
        <taxon>Chlorellaceae</taxon>
        <taxon>Chlorella clade</taxon>
        <taxon>Micractinium</taxon>
    </lineage>
</organism>
<feature type="compositionally biased region" description="Basic and acidic residues" evidence="6">
    <location>
        <begin position="690"/>
        <end position="701"/>
    </location>
</feature>
<evidence type="ECO:0000259" key="7">
    <source>
        <dbReference type="PROSITE" id="PS51192"/>
    </source>
</evidence>
<dbReference type="Gene3D" id="3.40.50.300">
    <property type="entry name" value="P-loop containing nucleotide triphosphate hydrolases"/>
    <property type="match status" value="2"/>
</dbReference>
<feature type="compositionally biased region" description="Basic residues" evidence="6">
    <location>
        <begin position="801"/>
        <end position="810"/>
    </location>
</feature>
<dbReference type="PROSITE" id="PS51194">
    <property type="entry name" value="HELICASE_CTER"/>
    <property type="match status" value="1"/>
</dbReference>
<dbReference type="GO" id="GO:0005829">
    <property type="term" value="C:cytosol"/>
    <property type="evidence" value="ECO:0007669"/>
    <property type="project" value="TreeGrafter"/>
</dbReference>
<feature type="compositionally biased region" description="Low complexity" evidence="6">
    <location>
        <begin position="196"/>
        <end position="219"/>
    </location>
</feature>
<feature type="region of interest" description="Disordered" evidence="6">
    <location>
        <begin position="1284"/>
        <end position="1328"/>
    </location>
</feature>
<feature type="domain" description="DEAD-box RNA helicase Q" evidence="9">
    <location>
        <begin position="258"/>
        <end position="286"/>
    </location>
</feature>
<proteinExistence type="predicted"/>
<feature type="region of interest" description="Disordered" evidence="6">
    <location>
        <begin position="62"/>
        <end position="239"/>
    </location>
</feature>
<feature type="compositionally biased region" description="Acidic residues" evidence="6">
    <location>
        <begin position="86"/>
        <end position="108"/>
    </location>
</feature>
<feature type="compositionally biased region" description="Basic and acidic residues" evidence="6">
    <location>
        <begin position="732"/>
        <end position="750"/>
    </location>
</feature>
<feature type="compositionally biased region" description="Low complexity" evidence="6">
    <location>
        <begin position="226"/>
        <end position="237"/>
    </location>
</feature>
<evidence type="ECO:0000259" key="9">
    <source>
        <dbReference type="PROSITE" id="PS51195"/>
    </source>
</evidence>
<dbReference type="GO" id="GO:0016787">
    <property type="term" value="F:hydrolase activity"/>
    <property type="evidence" value="ECO:0007669"/>
    <property type="project" value="UniProtKB-KW"/>
</dbReference>
<dbReference type="InterPro" id="IPR011545">
    <property type="entry name" value="DEAD/DEAH_box_helicase_dom"/>
</dbReference>
<dbReference type="GO" id="GO:0003724">
    <property type="term" value="F:RNA helicase activity"/>
    <property type="evidence" value="ECO:0007669"/>
    <property type="project" value="InterPro"/>
</dbReference>
<dbReference type="SMART" id="SM00487">
    <property type="entry name" value="DEXDc"/>
    <property type="match status" value="1"/>
</dbReference>
<dbReference type="InterPro" id="IPR000629">
    <property type="entry name" value="RNA-helicase_DEAD-box_CS"/>
</dbReference>
<comment type="caution">
    <text evidence="10">The sequence shown here is derived from an EMBL/GenBank/DDBJ whole genome shotgun (WGS) entry which is preliminary data.</text>
</comment>
<dbReference type="GO" id="GO:0003676">
    <property type="term" value="F:nucleic acid binding"/>
    <property type="evidence" value="ECO:0007669"/>
    <property type="project" value="InterPro"/>
</dbReference>
<evidence type="ECO:0000313" key="11">
    <source>
        <dbReference type="Proteomes" id="UP000239649"/>
    </source>
</evidence>
<evidence type="ECO:0000256" key="3">
    <source>
        <dbReference type="ARBA" id="ARBA00022806"/>
    </source>
</evidence>
<feature type="compositionally biased region" description="Acidic residues" evidence="6">
    <location>
        <begin position="159"/>
        <end position="177"/>
    </location>
</feature>
<evidence type="ECO:0000256" key="4">
    <source>
        <dbReference type="ARBA" id="ARBA00022840"/>
    </source>
</evidence>